<dbReference type="CDD" id="cd04040">
    <property type="entry name" value="C2D_Tricalbin-like"/>
    <property type="match status" value="1"/>
</dbReference>
<evidence type="ECO:0000256" key="7">
    <source>
        <dbReference type="ARBA" id="ARBA00022989"/>
    </source>
</evidence>
<keyword evidence="2" id="KW-0813">Transport</keyword>
<dbReference type="Proteomes" id="UP000308730">
    <property type="component" value="Unassembled WGS sequence"/>
</dbReference>
<feature type="domain" description="C2" evidence="12">
    <location>
        <begin position="1367"/>
        <end position="1480"/>
    </location>
</feature>
<dbReference type="InterPro" id="IPR052455">
    <property type="entry name" value="Tricalbin_domain"/>
</dbReference>
<evidence type="ECO:0000259" key="12">
    <source>
        <dbReference type="PROSITE" id="PS50004"/>
    </source>
</evidence>
<evidence type="ECO:0000256" key="9">
    <source>
        <dbReference type="ARBA" id="ARBA00023121"/>
    </source>
</evidence>
<dbReference type="EMBL" id="SGPM01000282">
    <property type="protein sequence ID" value="THH27082.1"/>
    <property type="molecule type" value="Genomic_DNA"/>
</dbReference>
<dbReference type="Pfam" id="PF24920">
    <property type="entry name" value="C2_TCB1"/>
    <property type="match status" value="1"/>
</dbReference>
<evidence type="ECO:0000256" key="11">
    <source>
        <dbReference type="SAM" id="MobiDB-lite"/>
    </source>
</evidence>
<keyword evidence="8" id="KW-0445">Lipid transport</keyword>
<feature type="compositionally biased region" description="Pro residues" evidence="11">
    <location>
        <begin position="111"/>
        <end position="122"/>
    </location>
</feature>
<evidence type="ECO:0000313" key="14">
    <source>
        <dbReference type="EMBL" id="THH27082.1"/>
    </source>
</evidence>
<dbReference type="Gene3D" id="2.60.40.150">
    <property type="entry name" value="C2 domain"/>
    <property type="match status" value="5"/>
</dbReference>
<evidence type="ECO:0000256" key="6">
    <source>
        <dbReference type="ARBA" id="ARBA00022824"/>
    </source>
</evidence>
<dbReference type="CDD" id="cd00030">
    <property type="entry name" value="C2"/>
    <property type="match status" value="1"/>
</dbReference>
<dbReference type="OrthoDB" id="1029639at2759"/>
<feature type="region of interest" description="Disordered" evidence="11">
    <location>
        <begin position="899"/>
        <end position="1004"/>
    </location>
</feature>
<sequence length="1544" mass="170616">MATLQPNGLQAQQDGAQHQLNGIVQNDTDKNRVPVHTFNPDANPQAKAAAAGKNSDQLNGVTNESKKPSPGANELSLDAGNTNIIPTITIQDADVAHDDYPVDNDAHPRPQDPQPPGALPSAPAPVIPDWYKVGWRAVSGIDDRAVAEGDARHKFILDAFLHEQFYGDWYHSAGLIIFTVIATHFLTRFHFGWGWLLIVLAVCNTYWSTSVARFRSRARDDIQRELVKNRLMSEHETANWMNHFLDRFWLIYEPVLSKTIIASVDQVLSTNCPAFLESLRLSTFTLGTKAPRIDRVRTFPGTADDIVMMDWGISFTPSDVADLTPKQAQSIVNPKIVLSVRVGKGVASATMPVLLEDMSFSGLLRVRMKLMTNFPHIQVVDLSFLEKPVFDYALKPLGGDAFGFDVGNIPGLSAFIRDMVHSILGPMMYDPNVFTLNLEQLLSGEPLDTAVGVVQVTIRGARGIRGGKIGGGTPDPFVSMSINNREECAKTHYKHSTTNPSWNETKYLLVNSLQESLILNVMDFNDHRKNSHIGAATFDLSKLLEDATQEALEYHILKDGKEKGILRFDVHFHPVLKPQVDPSGVVEPLPETNVGVVRLTIHQAKDLDCTKSSSGDLNPFAKIHLGGQPIHKTAKFKHTNNPVWESATEFLCPDRSSSILTVKVIDDRDFLKDPVVGYMNIRLEDLLEAKKEAGRDWWPLSGCKSGKLRMSVEWKPLNMAGSLHGANQYIPPIGVVRLWLQKAVDVKNVEAALGGKSDPYVRVQIHNVTLGRTEVVNNSERIRLLHSDSVLMIVQTSILLGTKFSTFQVMLLECMDYQHLTKDRLLGYVDLKVSDLAAPAEEEGSDYHFKSLGKKQHQEPIKLDKGGFKGQLFFEAEFIPARRVKGLKFDTGPTQLQRMAQNGYDTDGGGGTVDSDDGESEDDRQNVPRNVMTRSAVSPTSPSSAVNGVRRTSSIASSKKRGHTKAESIDTTGTVETALSKPTKSSIHSEQKEEEDEGVEMTTEELLSHQSGIVIFNIISGRLQKKARLEVLLDDAYWPAFTTIRPPSTNARWETIGEGFIKELDFGRVWLRLDLADEGNKDEIIAQWKGDAKAFLQQTLEGPATFTLQDPDDEDKSSTVVIEARYMPVEITLEARESVNNQGTLHVTLLRGEDITALDRGGKSDPFAVVSLNGRKIYKSQVKKKTLKPVWDEQFDIQVPSRVSAELLLEIFDWNQIEQAKSLGVGRIDVASIEPFDSVEQTIALSSEKFGDKGHIFIRLMFRPEIIARSRKNTSTFSTAGRAMTQIGALPVGAGKGVVQGFTGVFRRDHAKSSNAGSASESEDDQITPTPAAPTQMPMIREISRKSIPDVPAGQASRPLNSATLAVDGFAAAGEDGDARAREGTLRVTVLDAKDMTMNDVKPYVTVRVGDKERKTKHLSKTETPEWNESFEFVAGPAQPTLYAWIYDHKTLGKDKMLGSASVDIWRHLKPGMTSSAEVLSEMREGQGLLRLRLDFDAEAQVAPRDRRSSVSSSSQLNDSPAKPPPTSPSRFSLSRRRGADRDD</sequence>
<feature type="region of interest" description="Disordered" evidence="11">
    <location>
        <begin position="98"/>
        <end position="122"/>
    </location>
</feature>
<name>A0A4S4MMJ0_9APHY</name>
<dbReference type="InterPro" id="IPR037761">
    <property type="entry name" value="C2A_Tricalbin"/>
</dbReference>
<keyword evidence="6" id="KW-0256">Endoplasmic reticulum</keyword>
<evidence type="ECO:0000256" key="3">
    <source>
        <dbReference type="ARBA" id="ARBA00022553"/>
    </source>
</evidence>
<dbReference type="CDD" id="cd04052">
    <property type="entry name" value="C2B_Tricalbin-like"/>
    <property type="match status" value="1"/>
</dbReference>
<feature type="domain" description="C2" evidence="12">
    <location>
        <begin position="1125"/>
        <end position="1243"/>
    </location>
</feature>
<dbReference type="Pfam" id="PF25669">
    <property type="entry name" value="SMP_MUG190-like"/>
    <property type="match status" value="1"/>
</dbReference>
<dbReference type="GO" id="GO:0008289">
    <property type="term" value="F:lipid binding"/>
    <property type="evidence" value="ECO:0007669"/>
    <property type="project" value="UniProtKB-KW"/>
</dbReference>
<evidence type="ECO:0000256" key="1">
    <source>
        <dbReference type="ARBA" id="ARBA00004586"/>
    </source>
</evidence>
<feature type="compositionally biased region" description="Acidic residues" evidence="11">
    <location>
        <begin position="992"/>
        <end position="1003"/>
    </location>
</feature>
<feature type="region of interest" description="Disordered" evidence="11">
    <location>
        <begin position="1"/>
        <end position="79"/>
    </location>
</feature>
<dbReference type="InterPro" id="IPR037765">
    <property type="entry name" value="C2B_Tricalbin"/>
</dbReference>
<protein>
    <recommendedName>
        <fullName evidence="16">Tricalbin</fullName>
    </recommendedName>
</protein>
<keyword evidence="7" id="KW-1133">Transmembrane helix</keyword>
<organism evidence="14 15">
    <name type="scientific">Antrodiella citrinella</name>
    <dbReference type="NCBI Taxonomy" id="2447956"/>
    <lineage>
        <taxon>Eukaryota</taxon>
        <taxon>Fungi</taxon>
        <taxon>Dikarya</taxon>
        <taxon>Basidiomycota</taxon>
        <taxon>Agaricomycotina</taxon>
        <taxon>Agaricomycetes</taxon>
        <taxon>Polyporales</taxon>
        <taxon>Steccherinaceae</taxon>
        <taxon>Antrodiella</taxon>
    </lineage>
</organism>
<feature type="compositionally biased region" description="Low complexity" evidence="11">
    <location>
        <begin position="933"/>
        <end position="946"/>
    </location>
</feature>
<dbReference type="GO" id="GO:0071944">
    <property type="term" value="C:cell periphery"/>
    <property type="evidence" value="ECO:0007669"/>
    <property type="project" value="UniProtKB-ARBA"/>
</dbReference>
<keyword evidence="9" id="KW-0446">Lipid-binding</keyword>
<keyword evidence="5" id="KW-0677">Repeat</keyword>
<evidence type="ECO:0000256" key="5">
    <source>
        <dbReference type="ARBA" id="ARBA00022737"/>
    </source>
</evidence>
<reference evidence="14 15" key="1">
    <citation type="submission" date="2019-02" db="EMBL/GenBank/DDBJ databases">
        <title>Genome sequencing of the rare red list fungi Antrodiella citrinella (Flaviporus citrinellus).</title>
        <authorList>
            <person name="Buettner E."/>
            <person name="Kellner H."/>
        </authorList>
    </citation>
    <scope>NUCLEOTIDE SEQUENCE [LARGE SCALE GENOMIC DNA]</scope>
    <source>
        <strain evidence="14 15">DSM 108506</strain>
    </source>
</reference>
<dbReference type="InterPro" id="IPR056910">
    <property type="entry name" value="TCB1-3_C2"/>
</dbReference>
<evidence type="ECO:0000313" key="15">
    <source>
        <dbReference type="Proteomes" id="UP000308730"/>
    </source>
</evidence>
<feature type="domain" description="C2" evidence="12">
    <location>
        <begin position="704"/>
        <end position="846"/>
    </location>
</feature>
<keyword evidence="3" id="KW-0597">Phosphoprotein</keyword>
<dbReference type="PANTHER" id="PTHR46980">
    <property type="entry name" value="TRICALBIN-1-RELATED"/>
    <property type="match status" value="1"/>
</dbReference>
<dbReference type="PANTHER" id="PTHR46980:SF2">
    <property type="entry name" value="TRICALBIN-1-RELATED"/>
    <property type="match status" value="1"/>
</dbReference>
<dbReference type="InterPro" id="IPR031468">
    <property type="entry name" value="SMP_LBD"/>
</dbReference>
<dbReference type="CDD" id="cd04044">
    <property type="entry name" value="C2A_Tricalbin-like"/>
    <property type="match status" value="1"/>
</dbReference>
<dbReference type="Pfam" id="PF00168">
    <property type="entry name" value="C2"/>
    <property type="match status" value="5"/>
</dbReference>
<gene>
    <name evidence="14" type="ORF">EUX98_g7106</name>
</gene>
<dbReference type="PIRSF" id="PIRSF037232">
    <property type="entry name" value="Tricalbin"/>
    <property type="match status" value="1"/>
</dbReference>
<dbReference type="GO" id="GO:0006869">
    <property type="term" value="P:lipid transport"/>
    <property type="evidence" value="ECO:0007669"/>
    <property type="project" value="UniProtKB-KW"/>
</dbReference>
<dbReference type="PROSITE" id="PS51847">
    <property type="entry name" value="SMP"/>
    <property type="match status" value="1"/>
</dbReference>
<feature type="region of interest" description="Disordered" evidence="11">
    <location>
        <begin position="1311"/>
        <end position="1337"/>
    </location>
</feature>
<comment type="subcellular location">
    <subcellularLocation>
        <location evidence="1">Endoplasmic reticulum membrane</location>
    </subcellularLocation>
</comment>
<feature type="domain" description="C2" evidence="12">
    <location>
        <begin position="578"/>
        <end position="698"/>
    </location>
</feature>
<dbReference type="CDD" id="cd21678">
    <property type="entry name" value="SMP_TCB"/>
    <property type="match status" value="1"/>
</dbReference>
<dbReference type="GO" id="GO:0061817">
    <property type="term" value="P:endoplasmic reticulum-plasma membrane tethering"/>
    <property type="evidence" value="ECO:0007669"/>
    <property type="project" value="InterPro"/>
</dbReference>
<dbReference type="InterPro" id="IPR017147">
    <property type="entry name" value="Tricalbin"/>
</dbReference>
<keyword evidence="4" id="KW-0812">Transmembrane</keyword>
<dbReference type="SUPFAM" id="SSF49562">
    <property type="entry name" value="C2 domain (Calcium/lipid-binding domain, CaLB)"/>
    <property type="match status" value="5"/>
</dbReference>
<dbReference type="InterPro" id="IPR035892">
    <property type="entry name" value="C2_domain_sf"/>
</dbReference>
<feature type="compositionally biased region" description="Polar residues" evidence="11">
    <location>
        <begin position="1"/>
        <end position="26"/>
    </location>
</feature>
<feature type="compositionally biased region" description="Polar residues" evidence="11">
    <location>
        <begin position="969"/>
        <end position="988"/>
    </location>
</feature>
<feature type="compositionally biased region" description="Low complexity" evidence="11">
    <location>
        <begin position="40"/>
        <end position="57"/>
    </location>
</feature>
<evidence type="ECO:0000256" key="4">
    <source>
        <dbReference type="ARBA" id="ARBA00022692"/>
    </source>
</evidence>
<dbReference type="GO" id="GO:0005789">
    <property type="term" value="C:endoplasmic reticulum membrane"/>
    <property type="evidence" value="ECO:0007669"/>
    <property type="project" value="UniProtKB-SubCell"/>
</dbReference>
<proteinExistence type="predicted"/>
<feature type="region of interest" description="Disordered" evidence="11">
    <location>
        <begin position="1501"/>
        <end position="1544"/>
    </location>
</feature>
<evidence type="ECO:0000256" key="2">
    <source>
        <dbReference type="ARBA" id="ARBA00022448"/>
    </source>
</evidence>
<keyword evidence="15" id="KW-1185">Reference proteome</keyword>
<feature type="compositionally biased region" description="Basic and acidic residues" evidence="11">
    <location>
        <begin position="98"/>
        <end position="110"/>
    </location>
</feature>
<dbReference type="PROSITE" id="PS50004">
    <property type="entry name" value="C2"/>
    <property type="match status" value="5"/>
</dbReference>
<evidence type="ECO:0000256" key="10">
    <source>
        <dbReference type="ARBA" id="ARBA00023136"/>
    </source>
</evidence>
<comment type="caution">
    <text evidence="14">The sequence shown here is derived from an EMBL/GenBank/DDBJ whole genome shotgun (WGS) entry which is preliminary data.</text>
</comment>
<evidence type="ECO:0000259" key="13">
    <source>
        <dbReference type="PROSITE" id="PS51847"/>
    </source>
</evidence>
<keyword evidence="10" id="KW-0472">Membrane</keyword>
<dbReference type="InterPro" id="IPR000008">
    <property type="entry name" value="C2_dom"/>
</dbReference>
<feature type="domain" description="C2" evidence="12">
    <location>
        <begin position="430"/>
        <end position="554"/>
    </location>
</feature>
<evidence type="ECO:0000256" key="8">
    <source>
        <dbReference type="ARBA" id="ARBA00023055"/>
    </source>
</evidence>
<feature type="compositionally biased region" description="Low complexity" evidence="11">
    <location>
        <begin position="1327"/>
        <end position="1337"/>
    </location>
</feature>
<evidence type="ECO:0008006" key="16">
    <source>
        <dbReference type="Google" id="ProtNLM"/>
    </source>
</evidence>
<feature type="domain" description="SMP-LTD" evidence="13">
    <location>
        <begin position="234"/>
        <end position="439"/>
    </location>
</feature>
<dbReference type="SMART" id="SM00239">
    <property type="entry name" value="C2"/>
    <property type="match status" value="5"/>
</dbReference>
<dbReference type="InterPro" id="IPR037756">
    <property type="entry name" value="C2D_Tricalbin"/>
</dbReference>
<accession>A0A4S4MMJ0</accession>